<evidence type="ECO:0000313" key="2">
    <source>
        <dbReference type="EMBL" id="GHG39834.1"/>
    </source>
</evidence>
<name>A0A919C1C0_9ACTN</name>
<organism evidence="2 3">
    <name type="scientific">Streptomyces capoamus</name>
    <dbReference type="NCBI Taxonomy" id="68183"/>
    <lineage>
        <taxon>Bacteria</taxon>
        <taxon>Bacillati</taxon>
        <taxon>Actinomycetota</taxon>
        <taxon>Actinomycetes</taxon>
        <taxon>Kitasatosporales</taxon>
        <taxon>Streptomycetaceae</taxon>
        <taxon>Streptomyces</taxon>
    </lineage>
</organism>
<dbReference type="EMBL" id="BNBF01000003">
    <property type="protein sequence ID" value="GHG39834.1"/>
    <property type="molecule type" value="Genomic_DNA"/>
</dbReference>
<feature type="region of interest" description="Disordered" evidence="1">
    <location>
        <begin position="1"/>
        <end position="55"/>
    </location>
</feature>
<comment type="caution">
    <text evidence="2">The sequence shown here is derived from an EMBL/GenBank/DDBJ whole genome shotgun (WGS) entry which is preliminary data.</text>
</comment>
<reference evidence="3" key="1">
    <citation type="journal article" date="2019" name="Int. J. Syst. Evol. Microbiol.">
        <title>The Global Catalogue of Microorganisms (GCM) 10K type strain sequencing project: providing services to taxonomists for standard genome sequencing and annotation.</title>
        <authorList>
            <consortium name="The Broad Institute Genomics Platform"/>
            <consortium name="The Broad Institute Genome Sequencing Center for Infectious Disease"/>
            <person name="Wu L."/>
            <person name="Ma J."/>
        </authorList>
    </citation>
    <scope>NUCLEOTIDE SEQUENCE [LARGE SCALE GENOMIC DNA]</scope>
    <source>
        <strain evidence="3">JCM 4253</strain>
    </source>
</reference>
<gene>
    <name evidence="2" type="ORF">GCM10018980_13630</name>
</gene>
<keyword evidence="3" id="KW-1185">Reference proteome</keyword>
<sequence length="67" mass="6799">MGTRCTAGGEDAGDIPKKRFNSSLNGSAEPNDPPNGIDMTPPGARGGSKSGRELGLRAVCEGWEGPA</sequence>
<evidence type="ECO:0000313" key="3">
    <source>
        <dbReference type="Proteomes" id="UP000619355"/>
    </source>
</evidence>
<accession>A0A919C1C0</accession>
<dbReference type="AlphaFoldDB" id="A0A919C1C0"/>
<protein>
    <submittedName>
        <fullName evidence="2">Uncharacterized protein</fullName>
    </submittedName>
</protein>
<dbReference type="Proteomes" id="UP000619355">
    <property type="component" value="Unassembled WGS sequence"/>
</dbReference>
<evidence type="ECO:0000256" key="1">
    <source>
        <dbReference type="SAM" id="MobiDB-lite"/>
    </source>
</evidence>
<proteinExistence type="predicted"/>